<evidence type="ECO:0008006" key="3">
    <source>
        <dbReference type="Google" id="ProtNLM"/>
    </source>
</evidence>
<dbReference type="EMBL" id="BAAACA010000034">
    <property type="protein sequence ID" value="GAA0611966.1"/>
    <property type="molecule type" value="Genomic_DNA"/>
</dbReference>
<evidence type="ECO:0000313" key="1">
    <source>
        <dbReference type="EMBL" id="GAA0611966.1"/>
    </source>
</evidence>
<evidence type="ECO:0000313" key="2">
    <source>
        <dbReference type="Proteomes" id="UP001500668"/>
    </source>
</evidence>
<proteinExistence type="predicted"/>
<dbReference type="RefSeq" id="WP_344076314.1">
    <property type="nucleotide sequence ID" value="NZ_BAAACA010000034.1"/>
</dbReference>
<reference evidence="2" key="1">
    <citation type="journal article" date="2019" name="Int. J. Syst. Evol. Microbiol.">
        <title>The Global Catalogue of Microorganisms (GCM) 10K type strain sequencing project: providing services to taxonomists for standard genome sequencing and annotation.</title>
        <authorList>
            <consortium name="The Broad Institute Genomics Platform"/>
            <consortium name="The Broad Institute Genome Sequencing Center for Infectious Disease"/>
            <person name="Wu L."/>
            <person name="Ma J."/>
        </authorList>
    </citation>
    <scope>NUCLEOTIDE SEQUENCE [LARGE SCALE GENOMIC DNA]</scope>
    <source>
        <strain evidence="2">JCM 5067</strain>
    </source>
</reference>
<dbReference type="Proteomes" id="UP001500668">
    <property type="component" value="Unassembled WGS sequence"/>
</dbReference>
<keyword evidence="2" id="KW-1185">Reference proteome</keyword>
<protein>
    <recommendedName>
        <fullName evidence="3">DUF465 domain-containing protein</fullName>
    </recommendedName>
</protein>
<accession>A0ABP3RPS4</accession>
<organism evidence="1 2">
    <name type="scientific">Streptomyces crystallinus</name>
    <dbReference type="NCBI Taxonomy" id="68191"/>
    <lineage>
        <taxon>Bacteria</taxon>
        <taxon>Bacillati</taxon>
        <taxon>Actinomycetota</taxon>
        <taxon>Actinomycetes</taxon>
        <taxon>Kitasatosporales</taxon>
        <taxon>Streptomycetaceae</taxon>
        <taxon>Streptomyces</taxon>
    </lineage>
</organism>
<sequence length="66" mass="7812">MMPRHAQPSREELERRIERDQRKLARAIDALRKKAPGSQNHADQLNKIHRLRLTLAGRTEHLQRLV</sequence>
<comment type="caution">
    <text evidence="1">The sequence shown here is derived from an EMBL/GenBank/DDBJ whole genome shotgun (WGS) entry which is preliminary data.</text>
</comment>
<name>A0ABP3RPS4_9ACTN</name>
<gene>
    <name evidence="1" type="ORF">GCM10010394_47220</name>
</gene>